<protein>
    <recommendedName>
        <fullName evidence="1">IMS import disulfide relay-system CHCH-CHCH-like Cx9C domain-containing protein</fullName>
    </recommendedName>
</protein>
<dbReference type="GO" id="GO:0005758">
    <property type="term" value="C:mitochondrial intermembrane space"/>
    <property type="evidence" value="ECO:0007669"/>
    <property type="project" value="TreeGrafter"/>
</dbReference>
<dbReference type="PIRSF" id="PIRSF013232">
    <property type="entry name" value="UCP013232"/>
    <property type="match status" value="1"/>
</dbReference>
<evidence type="ECO:0000313" key="3">
    <source>
        <dbReference type="Proteomes" id="UP000182444"/>
    </source>
</evidence>
<dbReference type="InterPro" id="IPR016611">
    <property type="entry name" value="Mix14"/>
</dbReference>
<dbReference type="InterPro" id="IPR031731">
    <property type="entry name" value="CX9C"/>
</dbReference>
<sequence length="126" mass="14464">MNRETRYCGLWTTILPPTNPHKRPLTQVARYCPEQFLNYHKCLGAGDVTKCFEEQEKLSTCVKTSVPTFIKILKDCDSHLKAYENCLRANQNSRSECFDKLQAMRKCSANAIDIAKSEEKAKDTKK</sequence>
<dbReference type="Proteomes" id="UP000182444">
    <property type="component" value="Chromosome 1A"/>
</dbReference>
<dbReference type="EMBL" id="CP017553">
    <property type="protein sequence ID" value="AOW00727.1"/>
    <property type="molecule type" value="Genomic_DNA"/>
</dbReference>
<dbReference type="eggNOG" id="ENOG502S4BW">
    <property type="taxonomic scope" value="Eukaryota"/>
</dbReference>
<accession>A0A1D8N520</accession>
<feature type="domain" description="IMS import disulfide relay-system CHCH-CHCH-like Cx9C" evidence="1">
    <location>
        <begin position="72"/>
        <end position="110"/>
    </location>
</feature>
<dbReference type="PROSITE" id="PS51808">
    <property type="entry name" value="CHCH"/>
    <property type="match status" value="1"/>
</dbReference>
<dbReference type="PANTHER" id="PTHR47106">
    <property type="entry name" value="COILED-COIL-HELIX-COILED-COIL-HELIX DOMAIN-CONTAINING PROTEIN 5"/>
    <property type="match status" value="1"/>
</dbReference>
<proteinExistence type="predicted"/>
<dbReference type="PANTHER" id="PTHR47106:SF1">
    <property type="entry name" value="COILED-COIL-HELIX-COILED-COIL-HELIX DOMAIN-CONTAINING PROTEIN 5"/>
    <property type="match status" value="1"/>
</dbReference>
<reference evidence="2 3" key="1">
    <citation type="journal article" date="2016" name="PLoS ONE">
        <title>Sequence Assembly of Yarrowia lipolytica Strain W29/CLIB89 Shows Transposable Element Diversity.</title>
        <authorList>
            <person name="Magnan C."/>
            <person name="Yu J."/>
            <person name="Chang I."/>
            <person name="Jahn E."/>
            <person name="Kanomata Y."/>
            <person name="Wu J."/>
            <person name="Zeller M."/>
            <person name="Oakes M."/>
            <person name="Baldi P."/>
            <person name="Sandmeyer S."/>
        </authorList>
    </citation>
    <scope>NUCLEOTIDE SEQUENCE [LARGE SCALE GENOMIC DNA]</scope>
    <source>
        <strain evidence="3">CLIB89(W29)</strain>
    </source>
</reference>
<dbReference type="GO" id="GO:0045333">
    <property type="term" value="P:cellular respiration"/>
    <property type="evidence" value="ECO:0007669"/>
    <property type="project" value="TreeGrafter"/>
</dbReference>
<dbReference type="InterPro" id="IPR052848">
    <property type="entry name" value="CHCH_domain-containing_protein"/>
</dbReference>
<dbReference type="RefSeq" id="XP_500131.3">
    <property type="nucleotide sequence ID" value="XM_500131.3"/>
</dbReference>
<gene>
    <name evidence="2" type="ORF">YALI1_A16461g</name>
</gene>
<evidence type="ECO:0000313" key="2">
    <source>
        <dbReference type="EMBL" id="AOW00727.1"/>
    </source>
</evidence>
<name>A0A1D8N520_YARLL</name>
<dbReference type="VEuPathDB" id="FungiDB:YALI0_A16467g"/>
<dbReference type="VEuPathDB" id="FungiDB:YALI1_A16461g"/>
<dbReference type="GeneID" id="2906543"/>
<dbReference type="KEGG" id="yli:2906543"/>
<dbReference type="AlphaFoldDB" id="A0A1D8N520"/>
<feature type="domain" description="IMS import disulfide relay-system CHCH-CHCH-like Cx9C" evidence="1">
    <location>
        <begin position="25"/>
        <end position="66"/>
    </location>
</feature>
<dbReference type="Gene3D" id="1.10.287.2900">
    <property type="match status" value="2"/>
</dbReference>
<dbReference type="Pfam" id="PF16860">
    <property type="entry name" value="CX9C"/>
    <property type="match status" value="2"/>
</dbReference>
<evidence type="ECO:0000259" key="1">
    <source>
        <dbReference type="Pfam" id="PF16860"/>
    </source>
</evidence>
<organism evidence="2 3">
    <name type="scientific">Yarrowia lipolytica</name>
    <name type="common">Candida lipolytica</name>
    <dbReference type="NCBI Taxonomy" id="4952"/>
    <lineage>
        <taxon>Eukaryota</taxon>
        <taxon>Fungi</taxon>
        <taxon>Dikarya</taxon>
        <taxon>Ascomycota</taxon>
        <taxon>Saccharomycotina</taxon>
        <taxon>Dipodascomycetes</taxon>
        <taxon>Dipodascales</taxon>
        <taxon>Dipodascales incertae sedis</taxon>
        <taxon>Yarrowia</taxon>
    </lineage>
</organism>